<dbReference type="InterPro" id="IPR003728">
    <property type="entry name" value="Ribosome_maturation_RimP"/>
</dbReference>
<dbReference type="CDD" id="cd01734">
    <property type="entry name" value="YlxS_C"/>
    <property type="match status" value="1"/>
</dbReference>
<proteinExistence type="inferred from homology"/>
<dbReference type="SUPFAM" id="SSF74942">
    <property type="entry name" value="YhbC-like, C-terminal domain"/>
    <property type="match status" value="1"/>
</dbReference>
<dbReference type="EMBL" id="BLTE01000001">
    <property type="protein sequence ID" value="GFK92710.1"/>
    <property type="molecule type" value="Genomic_DNA"/>
</dbReference>
<keyword evidence="8" id="KW-1185">Reference proteome</keyword>
<feature type="domain" description="Ribosome maturation factor RimP C-terminal" evidence="6">
    <location>
        <begin position="94"/>
        <end position="155"/>
    </location>
</feature>
<evidence type="ECO:0000259" key="6">
    <source>
        <dbReference type="Pfam" id="PF17384"/>
    </source>
</evidence>
<feature type="domain" description="Ribosome maturation factor RimP N-terminal" evidence="5">
    <location>
        <begin position="15"/>
        <end position="87"/>
    </location>
</feature>
<evidence type="ECO:0000259" key="5">
    <source>
        <dbReference type="Pfam" id="PF02576"/>
    </source>
</evidence>
<dbReference type="InterPro" id="IPR028989">
    <property type="entry name" value="RimP_N"/>
</dbReference>
<dbReference type="PANTHER" id="PTHR33867:SF1">
    <property type="entry name" value="RIBOSOME MATURATION FACTOR RIMP"/>
    <property type="match status" value="1"/>
</dbReference>
<dbReference type="SUPFAM" id="SSF75420">
    <property type="entry name" value="YhbC-like, N-terminal domain"/>
    <property type="match status" value="1"/>
</dbReference>
<evidence type="ECO:0000256" key="1">
    <source>
        <dbReference type="ARBA" id="ARBA00022490"/>
    </source>
</evidence>
<evidence type="ECO:0000256" key="3">
    <source>
        <dbReference type="HAMAP-Rule" id="MF_01077"/>
    </source>
</evidence>
<reference evidence="7 8" key="2">
    <citation type="submission" date="2020-05" db="EMBL/GenBank/DDBJ databases">
        <title>Draft genome sequence of Desulfovibrio sp. strainFSS-1.</title>
        <authorList>
            <person name="Shimoshige H."/>
            <person name="Kobayashi H."/>
            <person name="Maekawa T."/>
        </authorList>
    </citation>
    <scope>NUCLEOTIDE SEQUENCE [LARGE SCALE GENOMIC DNA]</scope>
    <source>
        <strain evidence="7 8">SIID29052-01</strain>
    </source>
</reference>
<dbReference type="GO" id="GO:0000028">
    <property type="term" value="P:ribosomal small subunit assembly"/>
    <property type="evidence" value="ECO:0007669"/>
    <property type="project" value="TreeGrafter"/>
</dbReference>
<protein>
    <recommendedName>
        <fullName evidence="3">Ribosome maturation factor RimP</fullName>
    </recommendedName>
</protein>
<name>A0A6V8LNZ3_9BACT</name>
<dbReference type="GO" id="GO:0006412">
    <property type="term" value="P:translation"/>
    <property type="evidence" value="ECO:0007669"/>
    <property type="project" value="TreeGrafter"/>
</dbReference>
<dbReference type="Gene3D" id="3.30.300.70">
    <property type="entry name" value="RimP-like superfamily, N-terminal"/>
    <property type="match status" value="1"/>
</dbReference>
<comment type="function">
    <text evidence="3">Required for maturation of 30S ribosomal subunits.</text>
</comment>
<dbReference type="Pfam" id="PF02576">
    <property type="entry name" value="RimP_N"/>
    <property type="match status" value="1"/>
</dbReference>
<reference evidence="7 8" key="1">
    <citation type="submission" date="2020-04" db="EMBL/GenBank/DDBJ databases">
        <authorList>
            <consortium name="Desulfovibrio sp. FSS-1 genome sequencing consortium"/>
            <person name="Shimoshige H."/>
            <person name="Kobayashi H."/>
            <person name="Maekawa T."/>
        </authorList>
    </citation>
    <scope>NUCLEOTIDE SEQUENCE [LARGE SCALE GENOMIC DNA]</scope>
    <source>
        <strain evidence="7 8">SIID29052-01</strain>
    </source>
</reference>
<evidence type="ECO:0000313" key="7">
    <source>
        <dbReference type="EMBL" id="GFK92710.1"/>
    </source>
</evidence>
<dbReference type="PANTHER" id="PTHR33867">
    <property type="entry name" value="RIBOSOME MATURATION FACTOR RIMP"/>
    <property type="match status" value="1"/>
</dbReference>
<keyword evidence="2 3" id="KW-0690">Ribosome biogenesis</keyword>
<dbReference type="InterPro" id="IPR028998">
    <property type="entry name" value="RimP_C"/>
</dbReference>
<sequence length="180" mass="19870">MTQETEKKLTRIRDLVEPFAESLGLSLWGLEMVGGDGRPTLRVFLDGPEGVDVEHCAQVSRQLGLALDVEDLLPGAYHLEVSSPGLERRFFAFEQLAPHEGREIDVTLALPVNGRKRFRGVLDSARDGALALTCEGNALRFPWSDVTRARLVHHFETPEELKAKGRKTSKADKAAPAEKA</sequence>
<feature type="region of interest" description="Disordered" evidence="4">
    <location>
        <begin position="161"/>
        <end position="180"/>
    </location>
</feature>
<organism evidence="7 8">
    <name type="scientific">Fundidesulfovibrio magnetotacticus</name>
    <dbReference type="NCBI Taxonomy" id="2730080"/>
    <lineage>
        <taxon>Bacteria</taxon>
        <taxon>Pseudomonadati</taxon>
        <taxon>Thermodesulfobacteriota</taxon>
        <taxon>Desulfovibrionia</taxon>
        <taxon>Desulfovibrionales</taxon>
        <taxon>Desulfovibrionaceae</taxon>
        <taxon>Fundidesulfovibrio</taxon>
    </lineage>
</organism>
<keyword evidence="1 3" id="KW-0963">Cytoplasm</keyword>
<dbReference type="Gene3D" id="2.30.30.180">
    <property type="entry name" value="Ribosome maturation factor RimP, C-terminal domain"/>
    <property type="match status" value="1"/>
</dbReference>
<comment type="similarity">
    <text evidence="3">Belongs to the RimP family.</text>
</comment>
<dbReference type="RefSeq" id="WP_173081007.1">
    <property type="nucleotide sequence ID" value="NZ_BLTE01000001.1"/>
</dbReference>
<evidence type="ECO:0000256" key="4">
    <source>
        <dbReference type="SAM" id="MobiDB-lite"/>
    </source>
</evidence>
<dbReference type="HAMAP" id="MF_01077">
    <property type="entry name" value="RimP"/>
    <property type="match status" value="1"/>
</dbReference>
<comment type="subcellular location">
    <subcellularLocation>
        <location evidence="3">Cytoplasm</location>
    </subcellularLocation>
</comment>
<dbReference type="Proteomes" id="UP000494245">
    <property type="component" value="Unassembled WGS sequence"/>
</dbReference>
<accession>A0A6V8LNZ3</accession>
<dbReference type="Pfam" id="PF17384">
    <property type="entry name" value="DUF150_C"/>
    <property type="match status" value="1"/>
</dbReference>
<dbReference type="InterPro" id="IPR036847">
    <property type="entry name" value="RimP_C_sf"/>
</dbReference>
<dbReference type="AlphaFoldDB" id="A0A6V8LNZ3"/>
<dbReference type="FunFam" id="3.30.300.70:FF:000001">
    <property type="entry name" value="Ribosome maturation factor RimP"/>
    <property type="match status" value="1"/>
</dbReference>
<comment type="caution">
    <text evidence="7">The sequence shown here is derived from an EMBL/GenBank/DDBJ whole genome shotgun (WGS) entry which is preliminary data.</text>
</comment>
<gene>
    <name evidence="3 7" type="primary">rimP</name>
    <name evidence="7" type="ORF">NNJEOMEG_00537</name>
</gene>
<dbReference type="InterPro" id="IPR035956">
    <property type="entry name" value="RimP_N_sf"/>
</dbReference>
<dbReference type="GO" id="GO:0005829">
    <property type="term" value="C:cytosol"/>
    <property type="evidence" value="ECO:0007669"/>
    <property type="project" value="TreeGrafter"/>
</dbReference>
<evidence type="ECO:0000256" key="2">
    <source>
        <dbReference type="ARBA" id="ARBA00022517"/>
    </source>
</evidence>
<evidence type="ECO:0000313" key="8">
    <source>
        <dbReference type="Proteomes" id="UP000494245"/>
    </source>
</evidence>